<evidence type="ECO:0000313" key="3">
    <source>
        <dbReference type="Proteomes" id="UP000008744"/>
    </source>
</evidence>
<accession>B4GIZ2</accession>
<evidence type="ECO:0000313" key="2">
    <source>
        <dbReference type="EMBL" id="EDW36410.1"/>
    </source>
</evidence>
<protein>
    <submittedName>
        <fullName evidence="2">GL17782</fullName>
    </submittedName>
</protein>
<feature type="region of interest" description="Disordered" evidence="1">
    <location>
        <begin position="1"/>
        <end position="99"/>
    </location>
</feature>
<organism evidence="3">
    <name type="scientific">Drosophila persimilis</name>
    <name type="common">Fruit fly</name>
    <dbReference type="NCBI Taxonomy" id="7234"/>
    <lineage>
        <taxon>Eukaryota</taxon>
        <taxon>Metazoa</taxon>
        <taxon>Ecdysozoa</taxon>
        <taxon>Arthropoda</taxon>
        <taxon>Hexapoda</taxon>
        <taxon>Insecta</taxon>
        <taxon>Pterygota</taxon>
        <taxon>Neoptera</taxon>
        <taxon>Endopterygota</taxon>
        <taxon>Diptera</taxon>
        <taxon>Brachycera</taxon>
        <taxon>Muscomorpha</taxon>
        <taxon>Ephydroidea</taxon>
        <taxon>Drosophilidae</taxon>
        <taxon>Drosophila</taxon>
        <taxon>Sophophora</taxon>
    </lineage>
</organism>
<dbReference type="AlphaFoldDB" id="B4GIZ2"/>
<name>B4GIZ2_DROPE</name>
<dbReference type="HOGENOM" id="CLU_2322800_0_0_1"/>
<sequence>MIIGQRPQQAGPKTEQKTESGPRSTARQQVAGGGRQEAGRAQQKQRNRAIQPILGAFCPEQKEQKAAHHTVPHRSRARARAGVGAGARPGARPGAYGEH</sequence>
<dbReference type="Proteomes" id="UP000008744">
    <property type="component" value="Unassembled WGS sequence"/>
</dbReference>
<evidence type="ECO:0000256" key="1">
    <source>
        <dbReference type="SAM" id="MobiDB-lite"/>
    </source>
</evidence>
<reference evidence="2 3" key="1">
    <citation type="journal article" date="2007" name="Nature">
        <title>Evolution of genes and genomes on the Drosophila phylogeny.</title>
        <authorList>
            <consortium name="Drosophila 12 Genomes Consortium"/>
            <person name="Clark A.G."/>
            <person name="Eisen M.B."/>
            <person name="Smith D.R."/>
            <person name="Bergman C.M."/>
            <person name="Oliver B."/>
            <person name="Markow T.A."/>
            <person name="Kaufman T.C."/>
            <person name="Kellis M."/>
            <person name="Gelbart W."/>
            <person name="Iyer V.N."/>
            <person name="Pollard D.A."/>
            <person name="Sackton T.B."/>
            <person name="Larracuente A.M."/>
            <person name="Singh N.D."/>
            <person name="Abad J.P."/>
            <person name="Abt D.N."/>
            <person name="Adryan B."/>
            <person name="Aguade M."/>
            <person name="Akashi H."/>
            <person name="Anderson W.W."/>
            <person name="Aquadro C.F."/>
            <person name="Ardell D.H."/>
            <person name="Arguello R."/>
            <person name="Artieri C.G."/>
            <person name="Barbash D.A."/>
            <person name="Barker D."/>
            <person name="Barsanti P."/>
            <person name="Batterham P."/>
            <person name="Batzoglou S."/>
            <person name="Begun D."/>
            <person name="Bhutkar A."/>
            <person name="Blanco E."/>
            <person name="Bosak S.A."/>
            <person name="Bradley R.K."/>
            <person name="Brand A.D."/>
            <person name="Brent M.R."/>
            <person name="Brooks A.N."/>
            <person name="Brown R.H."/>
            <person name="Butlin R.K."/>
            <person name="Caggese C."/>
            <person name="Calvi B.R."/>
            <person name="Bernardo de Carvalho A."/>
            <person name="Caspi A."/>
            <person name="Castrezana S."/>
            <person name="Celniker S.E."/>
            <person name="Chang J.L."/>
            <person name="Chapple C."/>
            <person name="Chatterji S."/>
            <person name="Chinwalla A."/>
            <person name="Civetta A."/>
            <person name="Clifton S.W."/>
            <person name="Comeron J.M."/>
            <person name="Costello J.C."/>
            <person name="Coyne J.A."/>
            <person name="Daub J."/>
            <person name="David R.G."/>
            <person name="Delcher A.L."/>
            <person name="Delehaunty K."/>
            <person name="Do C.B."/>
            <person name="Ebling H."/>
            <person name="Edwards K."/>
            <person name="Eickbush T."/>
            <person name="Evans J.D."/>
            <person name="Filipski A."/>
            <person name="Findeiss S."/>
            <person name="Freyhult E."/>
            <person name="Fulton L."/>
            <person name="Fulton R."/>
            <person name="Garcia A.C."/>
            <person name="Gardiner A."/>
            <person name="Garfield D.A."/>
            <person name="Garvin B.E."/>
            <person name="Gibson G."/>
            <person name="Gilbert D."/>
            <person name="Gnerre S."/>
            <person name="Godfrey J."/>
            <person name="Good R."/>
            <person name="Gotea V."/>
            <person name="Gravely B."/>
            <person name="Greenberg A.J."/>
            <person name="Griffiths-Jones S."/>
            <person name="Gross S."/>
            <person name="Guigo R."/>
            <person name="Gustafson E.A."/>
            <person name="Haerty W."/>
            <person name="Hahn M.W."/>
            <person name="Halligan D.L."/>
            <person name="Halpern A.L."/>
            <person name="Halter G.M."/>
            <person name="Han M.V."/>
            <person name="Heger A."/>
            <person name="Hillier L."/>
            <person name="Hinrichs A.S."/>
            <person name="Holmes I."/>
            <person name="Hoskins R.A."/>
            <person name="Hubisz M.J."/>
            <person name="Hultmark D."/>
            <person name="Huntley M.A."/>
            <person name="Jaffe D.B."/>
            <person name="Jagadeeshan S."/>
            <person name="Jeck W.R."/>
            <person name="Johnson J."/>
            <person name="Jones C.D."/>
            <person name="Jordan W.C."/>
            <person name="Karpen G.H."/>
            <person name="Kataoka E."/>
            <person name="Keightley P.D."/>
            <person name="Kheradpour P."/>
            <person name="Kirkness E.F."/>
            <person name="Koerich L.B."/>
            <person name="Kristiansen K."/>
            <person name="Kudrna D."/>
            <person name="Kulathinal R.J."/>
            <person name="Kumar S."/>
            <person name="Kwok R."/>
            <person name="Lander E."/>
            <person name="Langley C.H."/>
            <person name="Lapoint R."/>
            <person name="Lazzaro B.P."/>
            <person name="Lee S.J."/>
            <person name="Levesque L."/>
            <person name="Li R."/>
            <person name="Lin C.F."/>
            <person name="Lin M.F."/>
            <person name="Lindblad-Toh K."/>
            <person name="Llopart A."/>
            <person name="Long M."/>
            <person name="Low L."/>
            <person name="Lozovsky E."/>
            <person name="Lu J."/>
            <person name="Luo M."/>
            <person name="Machado C.A."/>
            <person name="Makalowski W."/>
            <person name="Marzo M."/>
            <person name="Matsuda M."/>
            <person name="Matzkin L."/>
            <person name="McAllister B."/>
            <person name="McBride C.S."/>
            <person name="McKernan B."/>
            <person name="McKernan K."/>
            <person name="Mendez-Lago M."/>
            <person name="Minx P."/>
            <person name="Mollenhauer M.U."/>
            <person name="Montooth K."/>
            <person name="Mount S.M."/>
            <person name="Mu X."/>
            <person name="Myers E."/>
            <person name="Negre B."/>
            <person name="Newfeld S."/>
            <person name="Nielsen R."/>
            <person name="Noor M.A."/>
            <person name="O'Grady P."/>
            <person name="Pachter L."/>
            <person name="Papaceit M."/>
            <person name="Parisi M.J."/>
            <person name="Parisi M."/>
            <person name="Parts L."/>
            <person name="Pedersen J.S."/>
            <person name="Pesole G."/>
            <person name="Phillippy A.M."/>
            <person name="Ponting C.P."/>
            <person name="Pop M."/>
            <person name="Porcelli D."/>
            <person name="Powell J.R."/>
            <person name="Prohaska S."/>
            <person name="Pruitt K."/>
            <person name="Puig M."/>
            <person name="Quesneville H."/>
            <person name="Ram K.R."/>
            <person name="Rand D."/>
            <person name="Rasmussen M.D."/>
            <person name="Reed L.K."/>
            <person name="Reenan R."/>
            <person name="Reily A."/>
            <person name="Remington K.A."/>
            <person name="Rieger T.T."/>
            <person name="Ritchie M.G."/>
            <person name="Robin C."/>
            <person name="Rogers Y.H."/>
            <person name="Rohde C."/>
            <person name="Rozas J."/>
            <person name="Rubenfield M.J."/>
            <person name="Ruiz A."/>
            <person name="Russo S."/>
            <person name="Salzberg S.L."/>
            <person name="Sanchez-Gracia A."/>
            <person name="Saranga D.J."/>
            <person name="Sato H."/>
            <person name="Schaeffer S.W."/>
            <person name="Schatz M.C."/>
            <person name="Schlenke T."/>
            <person name="Schwartz R."/>
            <person name="Segarra C."/>
            <person name="Singh R.S."/>
            <person name="Sirot L."/>
            <person name="Sirota M."/>
            <person name="Sisneros N.B."/>
            <person name="Smith C.D."/>
            <person name="Smith T.F."/>
            <person name="Spieth J."/>
            <person name="Stage D.E."/>
            <person name="Stark A."/>
            <person name="Stephan W."/>
            <person name="Strausberg R.L."/>
            <person name="Strempel S."/>
            <person name="Sturgill D."/>
            <person name="Sutton G."/>
            <person name="Sutton G.G."/>
            <person name="Tao W."/>
            <person name="Teichmann S."/>
            <person name="Tobari Y.N."/>
            <person name="Tomimura Y."/>
            <person name="Tsolas J.M."/>
            <person name="Valente V.L."/>
            <person name="Venter E."/>
            <person name="Venter J.C."/>
            <person name="Vicario S."/>
            <person name="Vieira F.G."/>
            <person name="Vilella A.J."/>
            <person name="Villasante A."/>
            <person name="Walenz B."/>
            <person name="Wang J."/>
            <person name="Wasserman M."/>
            <person name="Watts T."/>
            <person name="Wilson D."/>
            <person name="Wilson R.K."/>
            <person name="Wing R.A."/>
            <person name="Wolfner M.F."/>
            <person name="Wong A."/>
            <person name="Wong G.K."/>
            <person name="Wu C.I."/>
            <person name="Wu G."/>
            <person name="Yamamoto D."/>
            <person name="Yang H.P."/>
            <person name="Yang S.P."/>
            <person name="Yorke J.A."/>
            <person name="Yoshida K."/>
            <person name="Zdobnov E."/>
            <person name="Zhang P."/>
            <person name="Zhang Y."/>
            <person name="Zimin A.V."/>
            <person name="Baldwin J."/>
            <person name="Abdouelleil A."/>
            <person name="Abdulkadir J."/>
            <person name="Abebe A."/>
            <person name="Abera B."/>
            <person name="Abreu J."/>
            <person name="Acer S.C."/>
            <person name="Aftuck L."/>
            <person name="Alexander A."/>
            <person name="An P."/>
            <person name="Anderson E."/>
            <person name="Anderson S."/>
            <person name="Arachi H."/>
            <person name="Azer M."/>
            <person name="Bachantsang P."/>
            <person name="Barry A."/>
            <person name="Bayul T."/>
            <person name="Berlin A."/>
            <person name="Bessette D."/>
            <person name="Bloom T."/>
            <person name="Blye J."/>
            <person name="Boguslavskiy L."/>
            <person name="Bonnet C."/>
            <person name="Boukhgalter B."/>
            <person name="Bourzgui I."/>
            <person name="Brown A."/>
            <person name="Cahill P."/>
            <person name="Channer S."/>
            <person name="Cheshatsang Y."/>
            <person name="Chuda L."/>
            <person name="Citroen M."/>
            <person name="Collymore A."/>
            <person name="Cooke P."/>
            <person name="Costello M."/>
            <person name="D'Aco K."/>
            <person name="Daza R."/>
            <person name="De Haan G."/>
            <person name="DeGray S."/>
            <person name="DeMaso C."/>
            <person name="Dhargay N."/>
            <person name="Dooley K."/>
            <person name="Dooley E."/>
            <person name="Doricent M."/>
            <person name="Dorje P."/>
            <person name="Dorjee K."/>
            <person name="Dupes A."/>
            <person name="Elong R."/>
            <person name="Falk J."/>
            <person name="Farina A."/>
            <person name="Faro S."/>
            <person name="Ferguson D."/>
            <person name="Fisher S."/>
            <person name="Foley C.D."/>
            <person name="Franke A."/>
            <person name="Friedrich D."/>
            <person name="Gadbois L."/>
            <person name="Gearin G."/>
            <person name="Gearin C.R."/>
            <person name="Giannoukos G."/>
            <person name="Goode T."/>
            <person name="Graham J."/>
            <person name="Grandbois E."/>
            <person name="Grewal S."/>
            <person name="Gyaltsen K."/>
            <person name="Hafez N."/>
            <person name="Hagos B."/>
            <person name="Hall J."/>
            <person name="Henson C."/>
            <person name="Hollinger A."/>
            <person name="Honan T."/>
            <person name="Huard M.D."/>
            <person name="Hughes L."/>
            <person name="Hurhula B."/>
            <person name="Husby M.E."/>
            <person name="Kamat A."/>
            <person name="Kanga B."/>
            <person name="Kashin S."/>
            <person name="Khazanovich D."/>
            <person name="Kisner P."/>
            <person name="Lance K."/>
            <person name="Lara M."/>
            <person name="Lee W."/>
            <person name="Lennon N."/>
            <person name="Letendre F."/>
            <person name="LeVine R."/>
            <person name="Lipovsky A."/>
            <person name="Liu X."/>
            <person name="Liu J."/>
            <person name="Liu S."/>
            <person name="Lokyitsang T."/>
            <person name="Lokyitsang Y."/>
            <person name="Lubonja R."/>
            <person name="Lui A."/>
            <person name="MacDonald P."/>
            <person name="Magnisalis V."/>
            <person name="Maru K."/>
            <person name="Matthews C."/>
            <person name="McCusker W."/>
            <person name="McDonough S."/>
            <person name="Mehta T."/>
            <person name="Meldrim J."/>
            <person name="Meneus L."/>
            <person name="Mihai O."/>
            <person name="Mihalev A."/>
            <person name="Mihova T."/>
            <person name="Mittelman R."/>
            <person name="Mlenga V."/>
            <person name="Montmayeur A."/>
            <person name="Mulrain L."/>
            <person name="Navidi A."/>
            <person name="Naylor J."/>
            <person name="Negash T."/>
            <person name="Nguyen T."/>
            <person name="Nguyen N."/>
            <person name="Nicol R."/>
            <person name="Norbu C."/>
            <person name="Norbu N."/>
            <person name="Novod N."/>
            <person name="O'Neill B."/>
            <person name="Osman S."/>
            <person name="Markiewicz E."/>
            <person name="Oyono O.L."/>
            <person name="Patti C."/>
            <person name="Phunkhang P."/>
            <person name="Pierre F."/>
            <person name="Priest M."/>
            <person name="Raghuraman S."/>
            <person name="Rege F."/>
            <person name="Reyes R."/>
            <person name="Rise C."/>
            <person name="Rogov P."/>
            <person name="Ross K."/>
            <person name="Ryan E."/>
            <person name="Settipalli S."/>
            <person name="Shea T."/>
            <person name="Sherpa N."/>
            <person name="Shi L."/>
            <person name="Shih D."/>
            <person name="Sparrow T."/>
            <person name="Spaulding J."/>
            <person name="Stalker J."/>
            <person name="Stange-Thomann N."/>
            <person name="Stavropoulos S."/>
            <person name="Stone C."/>
            <person name="Strader C."/>
            <person name="Tesfaye S."/>
            <person name="Thomson T."/>
            <person name="Thoulutsang Y."/>
            <person name="Thoulutsang D."/>
            <person name="Topham K."/>
            <person name="Topping I."/>
            <person name="Tsamla T."/>
            <person name="Vassiliev H."/>
            <person name="Vo A."/>
            <person name="Wangchuk T."/>
            <person name="Wangdi T."/>
            <person name="Weiand M."/>
            <person name="Wilkinson J."/>
            <person name="Wilson A."/>
            <person name="Yadav S."/>
            <person name="Young G."/>
            <person name="Yu Q."/>
            <person name="Zembek L."/>
            <person name="Zhong D."/>
            <person name="Zimmer A."/>
            <person name="Zwirko Z."/>
            <person name="Jaffe D.B."/>
            <person name="Alvarez P."/>
            <person name="Brockman W."/>
            <person name="Butler J."/>
            <person name="Chin C."/>
            <person name="Gnerre S."/>
            <person name="Grabherr M."/>
            <person name="Kleber M."/>
            <person name="Mauceli E."/>
            <person name="MacCallum I."/>
        </authorList>
    </citation>
    <scope>NUCLEOTIDE SEQUENCE [LARGE SCALE GENOMIC DNA]</scope>
    <source>
        <strain evidence="3">MSH-3 / Tucson 14011-0111.49</strain>
    </source>
</reference>
<gene>
    <name evidence="2" type="primary">Dper\GL17782</name>
    <name evidence="2" type="ORF">Dper_GL17782</name>
</gene>
<feature type="compositionally biased region" description="Low complexity" evidence="1">
    <location>
        <begin position="80"/>
        <end position="99"/>
    </location>
</feature>
<proteinExistence type="predicted"/>
<feature type="compositionally biased region" description="Basic residues" evidence="1">
    <location>
        <begin position="67"/>
        <end position="79"/>
    </location>
</feature>
<keyword evidence="3" id="KW-1185">Reference proteome</keyword>
<dbReference type="EMBL" id="CH479183">
    <property type="protein sequence ID" value="EDW36410.1"/>
    <property type="molecule type" value="Genomic_DNA"/>
</dbReference>